<comment type="caution">
    <text evidence="1">The sequence shown here is derived from an EMBL/GenBank/DDBJ whole genome shotgun (WGS) entry which is preliminary data.</text>
</comment>
<dbReference type="EMBL" id="NWSH01001806">
    <property type="protein sequence ID" value="PCG70066.1"/>
    <property type="molecule type" value="Genomic_DNA"/>
</dbReference>
<reference evidence="1" key="1">
    <citation type="submission" date="2017-09" db="EMBL/GenBank/DDBJ databases">
        <title>Contemporary evolution of a Lepidopteran species, Heliothis virescens, in response to modern agricultural practices.</title>
        <authorList>
            <person name="Fritz M.L."/>
            <person name="Deyonke A.M."/>
            <person name="Papanicolaou A."/>
            <person name="Micinski S."/>
            <person name="Westbrook J."/>
            <person name="Gould F."/>
        </authorList>
    </citation>
    <scope>NUCLEOTIDE SEQUENCE [LARGE SCALE GENOMIC DNA]</scope>
    <source>
        <strain evidence="1">HvINT-</strain>
        <tissue evidence="1">Whole body</tissue>
    </source>
</reference>
<dbReference type="PANTHER" id="PTHR46114">
    <property type="entry name" value="APPLE DOMAIN-CONTAINING PROTEIN"/>
    <property type="match status" value="1"/>
</dbReference>
<protein>
    <submittedName>
        <fullName evidence="1">Uncharacterized protein</fullName>
    </submittedName>
</protein>
<sequence length="138" mass="16560">MSYEKFDEKLNDIELQAWQSFKEVVTKFLGNNKSSDYKEIVAKIISNLGVMGCNMSIKLHFLNSHIDYFPENLGAVSEEQGERFHQDLKELEVQYQGRWNINMMADYCWLLKRDDPNRKFKRKSHNRSFQEKMTRFHK</sequence>
<gene>
    <name evidence="1" type="ORF">B5V51_3393</name>
</gene>
<dbReference type="AlphaFoldDB" id="A0A2A4JE59"/>
<proteinExistence type="predicted"/>
<evidence type="ECO:0000313" key="1">
    <source>
        <dbReference type="EMBL" id="PCG70066.1"/>
    </source>
</evidence>
<dbReference type="PANTHER" id="PTHR46114:SF1">
    <property type="entry name" value="ZAD DOMAIN-CONTAINING PROTEIN"/>
    <property type="match status" value="1"/>
</dbReference>
<accession>A0A2A4JE59</accession>
<name>A0A2A4JE59_HELVI</name>
<organism evidence="1">
    <name type="scientific">Heliothis virescens</name>
    <name type="common">Tobacco budworm moth</name>
    <dbReference type="NCBI Taxonomy" id="7102"/>
    <lineage>
        <taxon>Eukaryota</taxon>
        <taxon>Metazoa</taxon>
        <taxon>Ecdysozoa</taxon>
        <taxon>Arthropoda</taxon>
        <taxon>Hexapoda</taxon>
        <taxon>Insecta</taxon>
        <taxon>Pterygota</taxon>
        <taxon>Neoptera</taxon>
        <taxon>Endopterygota</taxon>
        <taxon>Lepidoptera</taxon>
        <taxon>Glossata</taxon>
        <taxon>Ditrysia</taxon>
        <taxon>Noctuoidea</taxon>
        <taxon>Noctuidae</taxon>
        <taxon>Heliothinae</taxon>
        <taxon>Heliothis</taxon>
    </lineage>
</organism>